<proteinExistence type="predicted"/>
<dbReference type="EMBL" id="UZAU01000388">
    <property type="status" value="NOT_ANNOTATED_CDS"/>
    <property type="molecule type" value="Genomic_DNA"/>
</dbReference>
<dbReference type="AlphaFoldDB" id="A0A803PD08"/>
<reference evidence="1" key="1">
    <citation type="submission" date="2018-11" db="EMBL/GenBank/DDBJ databases">
        <authorList>
            <person name="Grassa J C."/>
        </authorList>
    </citation>
    <scope>NUCLEOTIDE SEQUENCE [LARGE SCALE GENOMIC DNA]</scope>
</reference>
<name>A0A803PD08_CANSA</name>
<dbReference type="EnsemblPlants" id="evm.model.04.1426">
    <property type="protein sequence ID" value="cds.evm.model.04.1426"/>
    <property type="gene ID" value="evm.TU.04.1426"/>
</dbReference>
<reference evidence="1" key="2">
    <citation type="submission" date="2021-03" db="UniProtKB">
        <authorList>
            <consortium name="EnsemblPlants"/>
        </authorList>
    </citation>
    <scope>IDENTIFICATION</scope>
</reference>
<keyword evidence="2" id="KW-1185">Reference proteome</keyword>
<organism evidence="1 2">
    <name type="scientific">Cannabis sativa</name>
    <name type="common">Hemp</name>
    <name type="synonym">Marijuana</name>
    <dbReference type="NCBI Taxonomy" id="3483"/>
    <lineage>
        <taxon>Eukaryota</taxon>
        <taxon>Viridiplantae</taxon>
        <taxon>Streptophyta</taxon>
        <taxon>Embryophyta</taxon>
        <taxon>Tracheophyta</taxon>
        <taxon>Spermatophyta</taxon>
        <taxon>Magnoliopsida</taxon>
        <taxon>eudicotyledons</taxon>
        <taxon>Gunneridae</taxon>
        <taxon>Pentapetalae</taxon>
        <taxon>rosids</taxon>
        <taxon>fabids</taxon>
        <taxon>Rosales</taxon>
        <taxon>Cannabaceae</taxon>
        <taxon>Cannabis</taxon>
    </lineage>
</organism>
<accession>A0A803PD08</accession>
<sequence length="175" mass="19485">MIKILSEGFFESGFNKLSEEGFLNFRGIARALIRLESGEHRFLSSSNLDNFGVIIPFIRAARLPNSILLTPWMMVEDPFIDSLELEPFQILAESPRGQLADGQSLLPTQKDHYGGSSVTKVIGFSDSLRHVGSLLFPFNLLALNVLQFSWNQFGTAHVDCQENIEVVVVGQPQFG</sequence>
<dbReference type="Gramene" id="evm.model.04.1426">
    <property type="protein sequence ID" value="cds.evm.model.04.1426"/>
    <property type="gene ID" value="evm.TU.04.1426"/>
</dbReference>
<evidence type="ECO:0000313" key="2">
    <source>
        <dbReference type="Proteomes" id="UP000596661"/>
    </source>
</evidence>
<dbReference type="Proteomes" id="UP000596661">
    <property type="component" value="Chromosome 4"/>
</dbReference>
<protein>
    <submittedName>
        <fullName evidence="1">Uncharacterized protein</fullName>
    </submittedName>
</protein>
<evidence type="ECO:0000313" key="1">
    <source>
        <dbReference type="EnsemblPlants" id="cds.evm.model.04.1426"/>
    </source>
</evidence>